<proteinExistence type="predicted"/>
<dbReference type="PROSITE" id="PS50965">
    <property type="entry name" value="NERD"/>
    <property type="match status" value="1"/>
</dbReference>
<organism evidence="2 3">
    <name type="scientific">Streptomyces ehimensis</name>
    <dbReference type="NCBI Taxonomy" id="68195"/>
    <lineage>
        <taxon>Bacteria</taxon>
        <taxon>Bacillati</taxon>
        <taxon>Actinomycetota</taxon>
        <taxon>Actinomycetes</taxon>
        <taxon>Kitasatosporales</taxon>
        <taxon>Streptomycetaceae</taxon>
        <taxon>Streptomyces</taxon>
    </lineage>
</organism>
<dbReference type="EMBL" id="JBHSFS010000009">
    <property type="protein sequence ID" value="MFC4515358.1"/>
    <property type="molecule type" value="Genomic_DNA"/>
</dbReference>
<protein>
    <submittedName>
        <fullName evidence="2">Nuclease-related domain-containing protein</fullName>
    </submittedName>
</protein>
<evidence type="ECO:0000259" key="1">
    <source>
        <dbReference type="PROSITE" id="PS50965"/>
    </source>
</evidence>
<evidence type="ECO:0000313" key="2">
    <source>
        <dbReference type="EMBL" id="MFC4515358.1"/>
    </source>
</evidence>
<dbReference type="InterPro" id="IPR011528">
    <property type="entry name" value="NERD"/>
</dbReference>
<sequence length="282" mass="31783">MDDLRIVEGDQPRRDRIYAVLPDGLAVAWLDRGTGMVKILREEYETAARQAFASYAARSNGDLPQVQQPQRPVLPPLTPELDLARNRPGELLREKLAAEGPNAFERFLSWLLRRDSKWDTWRTGLVGERRAGRELERLSGHGWRILHSIPLSNFVDIDHLLIGPGGVFNINTKNHPGKSVWVGNDSVKINHGPSRPYTRKVRAEARRVQRVLEVHSGTAVEVQPVLVFVGVSDLDPVPTLTDVRVWKQREIAALAPMSGRLSPTEVDLLYEIARHRSAWSKA</sequence>
<comment type="caution">
    <text evidence="2">The sequence shown here is derived from an EMBL/GenBank/DDBJ whole genome shotgun (WGS) entry which is preliminary data.</text>
</comment>
<evidence type="ECO:0000313" key="3">
    <source>
        <dbReference type="Proteomes" id="UP001595990"/>
    </source>
</evidence>
<dbReference type="RefSeq" id="WP_417923246.1">
    <property type="nucleotide sequence ID" value="NZ_JBHSFS010000009.1"/>
</dbReference>
<gene>
    <name evidence="2" type="ORF">ACFPEN_20710</name>
</gene>
<dbReference type="Pfam" id="PF08378">
    <property type="entry name" value="NERD"/>
    <property type="match status" value="1"/>
</dbReference>
<dbReference type="Proteomes" id="UP001595990">
    <property type="component" value="Unassembled WGS sequence"/>
</dbReference>
<keyword evidence="3" id="KW-1185">Reference proteome</keyword>
<reference evidence="3" key="1">
    <citation type="journal article" date="2019" name="Int. J. Syst. Evol. Microbiol.">
        <title>The Global Catalogue of Microorganisms (GCM) 10K type strain sequencing project: providing services to taxonomists for standard genome sequencing and annotation.</title>
        <authorList>
            <consortium name="The Broad Institute Genomics Platform"/>
            <consortium name="The Broad Institute Genome Sequencing Center for Infectious Disease"/>
            <person name="Wu L."/>
            <person name="Ma J."/>
        </authorList>
    </citation>
    <scope>NUCLEOTIDE SEQUENCE [LARGE SCALE GENOMIC DNA]</scope>
    <source>
        <strain evidence="3">CECT 8064</strain>
    </source>
</reference>
<name>A0ABV9BN20_9ACTN</name>
<feature type="domain" description="NERD" evidence="1">
    <location>
        <begin position="123"/>
        <end position="235"/>
    </location>
</feature>
<accession>A0ABV9BN20</accession>